<sequence length="490" mass="52543">MASVIEDAETYQQSGLIVPSFNLDNSNDLVPLTNPASDVSTLRRPSSLGNASRVGTSNLGTIFLIVNAALGAGLLNFPKAFDQAGGIEVALIVQTILVIFVIASLLILAKCSDVNGAGTVQAALHGASGKIGQHIGSFCVALYSFGTCITFLIIIGDQFDRALASLYGPNFCSYWYMQREFLIPACSTIFILPLCFSLRIDFLKYVSPVGVSSIVYVVVLIAYEYFEGGYVPGPIKENPNSWTDVFLVVPVICFGYQCHVSAVPIYSCMKERTVKRFSVCMSSAIFMCLVAYTVAGTFGYLTFGSNVPSDILQAYDASQPHVLVAIVALAAKSCATYPILAFCGREALMSLGQDCGSAPSGSSSQQREKWGRILISILWFGSSLILAVLIPDIGQVIQILGSLAAVFIFVFPGICLLQVTLRQDPSMIRRKNLVSCLFACIIIVVGVFLFGLVLTQAIRIDIAASSSDHSSHFPSLCNVTQLTVLRLVGG</sequence>
<organism evidence="5 6">
    <name type="scientific">Daphnia magna</name>
    <dbReference type="NCBI Taxonomy" id="35525"/>
    <lineage>
        <taxon>Eukaryota</taxon>
        <taxon>Metazoa</taxon>
        <taxon>Ecdysozoa</taxon>
        <taxon>Arthropoda</taxon>
        <taxon>Crustacea</taxon>
        <taxon>Branchiopoda</taxon>
        <taxon>Diplostraca</taxon>
        <taxon>Cladocera</taxon>
        <taxon>Anomopoda</taxon>
        <taxon>Daphniidae</taxon>
        <taxon>Daphnia</taxon>
    </lineage>
</organism>
<dbReference type="EMBL" id="LRGB01002011">
    <property type="protein sequence ID" value="KZS09657.1"/>
    <property type="molecule type" value="Genomic_DNA"/>
</dbReference>
<keyword evidence="4" id="KW-0472">Membrane</keyword>
<dbReference type="GO" id="GO:0016020">
    <property type="term" value="C:membrane"/>
    <property type="evidence" value="ECO:0007669"/>
    <property type="project" value="UniProtKB-SubCell"/>
</dbReference>
<reference evidence="5 6" key="1">
    <citation type="submission" date="2016-03" db="EMBL/GenBank/DDBJ databases">
        <title>EvidentialGene: Evidence-directed Construction of Genes on Genomes.</title>
        <authorList>
            <person name="Gilbert D.G."/>
            <person name="Choi J.-H."/>
            <person name="Mockaitis K."/>
            <person name="Colbourne J."/>
            <person name="Pfrender M."/>
        </authorList>
    </citation>
    <scope>NUCLEOTIDE SEQUENCE [LARGE SCALE GENOMIC DNA]</scope>
    <source>
        <strain evidence="5 6">Xinb3</strain>
        <tissue evidence="5">Complete organism</tissue>
    </source>
</reference>
<evidence type="ECO:0000313" key="6">
    <source>
        <dbReference type="Proteomes" id="UP000076858"/>
    </source>
</evidence>
<evidence type="ECO:0000256" key="3">
    <source>
        <dbReference type="ARBA" id="ARBA00022989"/>
    </source>
</evidence>
<protein>
    <submittedName>
        <fullName evidence="5">Putative Sodium-coupled neutral amino acid transporter 7</fullName>
    </submittedName>
</protein>
<comment type="caution">
    <text evidence="5">The sequence shown here is derived from an EMBL/GenBank/DDBJ whole genome shotgun (WGS) entry which is preliminary data.</text>
</comment>
<dbReference type="PANTHER" id="PTHR22950:SF652">
    <property type="entry name" value="TRANSMEMBRANE AMINO ACID TRANSPORTER FAMILY PROTEIN"/>
    <property type="match status" value="1"/>
</dbReference>
<dbReference type="Proteomes" id="UP000076858">
    <property type="component" value="Unassembled WGS sequence"/>
</dbReference>
<dbReference type="PANTHER" id="PTHR22950">
    <property type="entry name" value="AMINO ACID TRANSPORTER"/>
    <property type="match status" value="1"/>
</dbReference>
<dbReference type="Pfam" id="PF01490">
    <property type="entry name" value="Aa_trans"/>
    <property type="match status" value="1"/>
</dbReference>
<dbReference type="AlphaFoldDB" id="A0A0P5Y656"/>
<dbReference type="GO" id="GO:0015179">
    <property type="term" value="F:L-amino acid transmembrane transporter activity"/>
    <property type="evidence" value="ECO:0007669"/>
    <property type="project" value="TreeGrafter"/>
</dbReference>
<keyword evidence="2" id="KW-0812">Transmembrane</keyword>
<keyword evidence="3" id="KW-1133">Transmembrane helix</keyword>
<keyword evidence="6" id="KW-1185">Reference proteome</keyword>
<dbReference type="OrthoDB" id="438545at2759"/>
<dbReference type="InterPro" id="IPR013057">
    <property type="entry name" value="AA_transpt_TM"/>
</dbReference>
<evidence type="ECO:0000256" key="1">
    <source>
        <dbReference type="ARBA" id="ARBA00004141"/>
    </source>
</evidence>
<evidence type="ECO:0000313" key="5">
    <source>
        <dbReference type="EMBL" id="KZS09657.1"/>
    </source>
</evidence>
<accession>A0A0P5Y656</accession>
<proteinExistence type="predicted"/>
<gene>
    <name evidence="5" type="ORF">APZ42_026051</name>
</gene>
<dbReference type="STRING" id="35525.A0A0P5Y656"/>
<comment type="subcellular location">
    <subcellularLocation>
        <location evidence="1">Membrane</location>
        <topology evidence="1">Multi-pass membrane protein</topology>
    </subcellularLocation>
</comment>
<name>A0A0P5Y656_9CRUS</name>
<evidence type="ECO:0000256" key="2">
    <source>
        <dbReference type="ARBA" id="ARBA00022692"/>
    </source>
</evidence>
<evidence type="ECO:0000256" key="4">
    <source>
        <dbReference type="ARBA" id="ARBA00023136"/>
    </source>
</evidence>